<protein>
    <submittedName>
        <fullName evidence="1">Uncharacterized protein</fullName>
    </submittedName>
</protein>
<keyword evidence="2" id="KW-1185">Reference proteome</keyword>
<dbReference type="Proteomes" id="UP000027341">
    <property type="component" value="Unassembled WGS sequence"/>
</dbReference>
<sequence>MTQTNELPEVFSDLSEHSQDFFRKVAETDPSLSLLGFLSRIKSSITMNGIERTSSIFDVPLLIVKEIQVSCSSGG</sequence>
<name>A0A066ZLH9_HYDMR</name>
<reference evidence="1 2" key="1">
    <citation type="submission" date="2014-04" db="EMBL/GenBank/DDBJ databases">
        <title>Draft genome sequence of Hydrogenovibrio marinus MH-110, a model organism for aerobic H2 metabolism.</title>
        <authorList>
            <person name="Cha H.J."/>
            <person name="Jo B.H."/>
            <person name="Hwang B.H."/>
        </authorList>
    </citation>
    <scope>NUCLEOTIDE SEQUENCE [LARGE SCALE GENOMIC DNA]</scope>
    <source>
        <strain evidence="1 2">MH-110</strain>
    </source>
</reference>
<comment type="caution">
    <text evidence="1">The sequence shown here is derived from an EMBL/GenBank/DDBJ whole genome shotgun (WGS) entry which is preliminary data.</text>
</comment>
<organism evidence="1 2">
    <name type="scientific">Hydrogenovibrio marinus</name>
    <dbReference type="NCBI Taxonomy" id="28885"/>
    <lineage>
        <taxon>Bacteria</taxon>
        <taxon>Pseudomonadati</taxon>
        <taxon>Pseudomonadota</taxon>
        <taxon>Gammaproteobacteria</taxon>
        <taxon>Thiotrichales</taxon>
        <taxon>Piscirickettsiaceae</taxon>
        <taxon>Hydrogenovibrio</taxon>
    </lineage>
</organism>
<evidence type="ECO:0000313" key="1">
    <source>
        <dbReference type="EMBL" id="KDN94663.1"/>
    </source>
</evidence>
<dbReference type="RefSeq" id="WP_029913587.1">
    <property type="nucleotide sequence ID" value="NZ_JMIU01000002.1"/>
</dbReference>
<evidence type="ECO:0000313" key="2">
    <source>
        <dbReference type="Proteomes" id="UP000027341"/>
    </source>
</evidence>
<gene>
    <name evidence="1" type="ORF">EI16_12250</name>
</gene>
<accession>A0A066ZLH9</accession>
<dbReference type="EMBL" id="JMIU01000002">
    <property type="protein sequence ID" value="KDN94663.1"/>
    <property type="molecule type" value="Genomic_DNA"/>
</dbReference>
<dbReference type="AlphaFoldDB" id="A0A066ZLH9"/>
<proteinExistence type="predicted"/>